<reference evidence="3" key="1">
    <citation type="submission" date="2024-06" db="EMBL/GenBank/DDBJ databases">
        <title>Streptomyces sp. strain HUAS MG91 genome sequences.</title>
        <authorList>
            <person name="Mo P."/>
        </authorList>
    </citation>
    <scope>NUCLEOTIDE SEQUENCE</scope>
    <source>
        <strain evidence="3">HUAS MG91</strain>
    </source>
</reference>
<evidence type="ECO:0000256" key="1">
    <source>
        <dbReference type="ARBA" id="ARBA00022801"/>
    </source>
</evidence>
<dbReference type="SUPFAM" id="SSF81606">
    <property type="entry name" value="PP2C-like"/>
    <property type="match status" value="1"/>
</dbReference>
<dbReference type="InterPro" id="IPR001932">
    <property type="entry name" value="PPM-type_phosphatase-like_dom"/>
</dbReference>
<sequence length="567" mass="61306">MAQAAPGAPDPPAPPELTEIDALLTRQAREALRHSFRLLGGEAVRDAALSAPELPVDPPDWACEVVDASAEPTVVFAPVTDATGQVVDFVDVAVNAAGRALVARSLPRHGQLLTVSQPTSEASGLFAALRRVLTTGEPVTGRDWDATLLLGGEPLHRRLRITATRHRGHVVVTFDGTARRHELISDRVQERGLIGWGEWELASRHSDWSPGLYVIFDRPPGSAPLTLGELARRLVPEDRTAFRVALEHVLSGLPVELELRLRLTDDTRHIRFTLEPLRAASGPVWGVQALVRDVSKSYLRRVQLDEAVHAAERRRQRADAEARVAARLREAVLPSHPPEITVQGVTSAVAYRPAETRSSIGGDWYNVQPLPDGRVLYALGDAAGHGLDAVARMAALRGGLAGLAHTGQPVEKLTAWLNRITFDTDTDGTATAIVCRYHPDRELLRWVCAGHVPPVLLRDGKATLLDETTGLLLGVLPEVTYRAAELPLRGGDTVLMCTDGLVERRDEDITDGLAALLCAVERHGGLSPQQLVDTVSAELLPAPQQDDSCLLALRRGHAPADGRVRGD</sequence>
<organism evidence="3">
    <name type="scientific">Streptomyces tabacisoli</name>
    <dbReference type="NCBI Taxonomy" id="3156398"/>
    <lineage>
        <taxon>Bacteria</taxon>
        <taxon>Bacillati</taxon>
        <taxon>Actinomycetota</taxon>
        <taxon>Actinomycetes</taxon>
        <taxon>Kitasatosporales</taxon>
        <taxon>Streptomycetaceae</taxon>
        <taxon>Streptomyces</taxon>
    </lineage>
</organism>
<dbReference type="SMART" id="SM00331">
    <property type="entry name" value="PP2C_SIG"/>
    <property type="match status" value="1"/>
</dbReference>
<protein>
    <submittedName>
        <fullName evidence="3">SpoIIE family protein phosphatase</fullName>
    </submittedName>
</protein>
<name>A0AAU8J1R9_9ACTN</name>
<evidence type="ECO:0000259" key="2">
    <source>
        <dbReference type="SMART" id="SM00331"/>
    </source>
</evidence>
<keyword evidence="1" id="KW-0378">Hydrolase</keyword>
<dbReference type="InterPro" id="IPR035965">
    <property type="entry name" value="PAS-like_dom_sf"/>
</dbReference>
<dbReference type="EMBL" id="CP159534">
    <property type="protein sequence ID" value="XCJ74715.1"/>
    <property type="molecule type" value="Genomic_DNA"/>
</dbReference>
<dbReference type="Pfam" id="PF07228">
    <property type="entry name" value="SpoIIE"/>
    <property type="match status" value="1"/>
</dbReference>
<gene>
    <name evidence="3" type="ORF">ABII15_34200</name>
</gene>
<dbReference type="Gene3D" id="3.30.450.20">
    <property type="entry name" value="PAS domain"/>
    <property type="match status" value="1"/>
</dbReference>
<dbReference type="RefSeq" id="WP_353946152.1">
    <property type="nucleotide sequence ID" value="NZ_CP159534.1"/>
</dbReference>
<evidence type="ECO:0000313" key="3">
    <source>
        <dbReference type="EMBL" id="XCJ74715.1"/>
    </source>
</evidence>
<dbReference type="AlphaFoldDB" id="A0AAU8J1R9"/>
<dbReference type="KEGG" id="stac:ABII15_34200"/>
<feature type="domain" description="PPM-type phosphatase" evidence="2">
    <location>
        <begin position="345"/>
        <end position="555"/>
    </location>
</feature>
<accession>A0AAU8J1R9</accession>
<dbReference type="SUPFAM" id="SSF55785">
    <property type="entry name" value="PYP-like sensor domain (PAS domain)"/>
    <property type="match status" value="1"/>
</dbReference>
<dbReference type="Gene3D" id="3.60.40.10">
    <property type="entry name" value="PPM-type phosphatase domain"/>
    <property type="match status" value="1"/>
</dbReference>
<dbReference type="PANTHER" id="PTHR43156">
    <property type="entry name" value="STAGE II SPORULATION PROTEIN E-RELATED"/>
    <property type="match status" value="1"/>
</dbReference>
<dbReference type="GO" id="GO:0016791">
    <property type="term" value="F:phosphatase activity"/>
    <property type="evidence" value="ECO:0007669"/>
    <property type="project" value="TreeGrafter"/>
</dbReference>
<dbReference type="PANTHER" id="PTHR43156:SF2">
    <property type="entry name" value="STAGE II SPORULATION PROTEIN E"/>
    <property type="match status" value="1"/>
</dbReference>
<dbReference type="InterPro" id="IPR036457">
    <property type="entry name" value="PPM-type-like_dom_sf"/>
</dbReference>
<proteinExistence type="predicted"/>
<dbReference type="InterPro" id="IPR052016">
    <property type="entry name" value="Bact_Sigma-Reg"/>
</dbReference>